<dbReference type="STRING" id="166423.A0A0M8ZUF7"/>
<dbReference type="OrthoDB" id="786951at2759"/>
<dbReference type="Proteomes" id="UP000053105">
    <property type="component" value="Unassembled WGS sequence"/>
</dbReference>
<evidence type="ECO:0000256" key="1">
    <source>
        <dbReference type="SAM" id="SignalP"/>
    </source>
</evidence>
<dbReference type="Gene3D" id="2.10.90.10">
    <property type="entry name" value="Cystine-knot cytokines"/>
    <property type="match status" value="1"/>
</dbReference>
<dbReference type="GO" id="GO:0007186">
    <property type="term" value="P:G protein-coupled receptor signaling pathway"/>
    <property type="evidence" value="ECO:0007669"/>
    <property type="project" value="TreeGrafter"/>
</dbReference>
<dbReference type="InterPro" id="IPR029034">
    <property type="entry name" value="Cystine-knot_cytokine"/>
</dbReference>
<organism evidence="2 3">
    <name type="scientific">Melipona quadrifasciata</name>
    <dbReference type="NCBI Taxonomy" id="166423"/>
    <lineage>
        <taxon>Eukaryota</taxon>
        <taxon>Metazoa</taxon>
        <taxon>Ecdysozoa</taxon>
        <taxon>Arthropoda</taxon>
        <taxon>Hexapoda</taxon>
        <taxon>Insecta</taxon>
        <taxon>Pterygota</taxon>
        <taxon>Neoptera</taxon>
        <taxon>Endopterygota</taxon>
        <taxon>Hymenoptera</taxon>
        <taxon>Apocrita</taxon>
        <taxon>Aculeata</taxon>
        <taxon>Apoidea</taxon>
        <taxon>Anthophila</taxon>
        <taxon>Apidae</taxon>
        <taxon>Melipona</taxon>
    </lineage>
</organism>
<sequence length="143" mass="16081">IKENSSTMFIFTIFFVLIASIYTNDIVAQVTDDESCETLQSEVHITKDHYDEIGRLKRTCSGDISVTKCEGFCSSQVQPSVASTTGFSKECYCCRESYLKEKHITLHHCYDADGIKLINEDGVMEIKIREPAECKCIKCGDIS</sequence>
<gene>
    <name evidence="2" type="ORF">WN51_06021</name>
</gene>
<dbReference type="AlphaFoldDB" id="A0A0M8ZUF7"/>
<keyword evidence="1" id="KW-0732">Signal</keyword>
<keyword evidence="3" id="KW-1185">Reference proteome</keyword>
<feature type="chain" id="PRO_5005830955" evidence="1">
    <location>
        <begin position="24"/>
        <end position="143"/>
    </location>
</feature>
<evidence type="ECO:0000313" key="2">
    <source>
        <dbReference type="EMBL" id="KOX69833.1"/>
    </source>
</evidence>
<dbReference type="InterPro" id="IPR034441">
    <property type="entry name" value="Bursicon_suB"/>
</dbReference>
<feature type="signal peptide" evidence="1">
    <location>
        <begin position="1"/>
        <end position="23"/>
    </location>
</feature>
<dbReference type="EMBL" id="KQ435881">
    <property type="protein sequence ID" value="KOX69833.1"/>
    <property type="molecule type" value="Genomic_DNA"/>
</dbReference>
<dbReference type="GO" id="GO:0005184">
    <property type="term" value="F:neuropeptide hormone activity"/>
    <property type="evidence" value="ECO:0007669"/>
    <property type="project" value="InterPro"/>
</dbReference>
<dbReference type="PANTHER" id="PTHR41151">
    <property type="entry name" value="PARTNER OF BURSICON"/>
    <property type="match status" value="1"/>
</dbReference>
<reference evidence="2 3" key="1">
    <citation type="submission" date="2015-07" db="EMBL/GenBank/DDBJ databases">
        <title>The genome of Melipona quadrifasciata.</title>
        <authorList>
            <person name="Pan H."/>
            <person name="Kapheim K."/>
        </authorList>
    </citation>
    <scope>NUCLEOTIDE SEQUENCE [LARGE SCALE GENOMIC DNA]</scope>
    <source>
        <strain evidence="2">0111107301</strain>
        <tissue evidence="2">Whole body</tissue>
    </source>
</reference>
<dbReference type="PANTHER" id="PTHR41151:SF1">
    <property type="entry name" value="PARTNER OF BURSICON"/>
    <property type="match status" value="1"/>
</dbReference>
<name>A0A0M8ZUF7_9HYME</name>
<dbReference type="GO" id="GO:0031395">
    <property type="term" value="C:bursicon neuropeptide hormone complex"/>
    <property type="evidence" value="ECO:0007669"/>
    <property type="project" value="InterPro"/>
</dbReference>
<accession>A0A0M8ZUF7</accession>
<evidence type="ECO:0000313" key="3">
    <source>
        <dbReference type="Proteomes" id="UP000053105"/>
    </source>
</evidence>
<feature type="non-terminal residue" evidence="2">
    <location>
        <position position="1"/>
    </location>
</feature>
<protein>
    <submittedName>
        <fullName evidence="2">Partner of bursicon</fullName>
    </submittedName>
</protein>
<proteinExistence type="predicted"/>
<dbReference type="GO" id="GO:0001664">
    <property type="term" value="F:G protein-coupled receptor binding"/>
    <property type="evidence" value="ECO:0007669"/>
    <property type="project" value="InterPro"/>
</dbReference>